<reference evidence="2 3" key="1">
    <citation type="journal article" date="2013" name="Genome Announc.">
        <title>Complete genome sequence of Myxococcus stipitatus strain DSM 14675, a fruiting myxobacterium.</title>
        <authorList>
            <person name="Huntley S."/>
            <person name="Kneip S."/>
            <person name="Treuner-Lange A."/>
            <person name="Sogaard-Andersen L."/>
        </authorList>
    </citation>
    <scope>NUCLEOTIDE SEQUENCE [LARGE SCALE GENOMIC DNA]</scope>
    <source>
        <strain evidence="3">DSM 14675 / JCM 12634 / Mx s8</strain>
    </source>
</reference>
<dbReference type="PATRIC" id="fig|1278073.3.peg.2516"/>
<dbReference type="PROSITE" id="PS51257">
    <property type="entry name" value="PROKAR_LIPOPROTEIN"/>
    <property type="match status" value="1"/>
</dbReference>
<keyword evidence="3" id="KW-1185">Reference proteome</keyword>
<dbReference type="Proteomes" id="UP000011131">
    <property type="component" value="Chromosome"/>
</dbReference>
<proteinExistence type="predicted"/>
<dbReference type="HOGENOM" id="CLU_933269_0_0_7"/>
<sequence length="298" mass="32795">MRMFVFGALIISTVGCGAHSRQPAPSATQTSASPTASVDDAELRRVQARAYAIVASEYAAIAATDALLGAKDVVVDPARMQMNLTVSHEGAWYGLFGKLDETGNFIPAVAWKAPLETPQWMERVPVESLPTDFSGPARAGVTARRIAEESFGRETVNPVVLREDSGELTVYTLQGTHEQDRLYFGGDLRIRFSSDGRSILQQEKLHTGVITVELVREGEKRTTGSVHSHVLFQGPLETELATMMLYPFLDLLTVFHAERDDLYLLRPDGSIRISSQKTRRTRVLQPDGTFSATPETEE</sequence>
<feature type="compositionally biased region" description="Polar residues" evidence="1">
    <location>
        <begin position="288"/>
        <end position="298"/>
    </location>
</feature>
<feature type="region of interest" description="Disordered" evidence="1">
    <location>
        <begin position="276"/>
        <end position="298"/>
    </location>
</feature>
<evidence type="ECO:0000313" key="2">
    <source>
        <dbReference type="EMBL" id="AGC43796.1"/>
    </source>
</evidence>
<name>L7U4P2_MYXSD</name>
<protein>
    <submittedName>
        <fullName evidence="2">Putative lipoprotein</fullName>
    </submittedName>
</protein>
<accession>L7U4P2</accession>
<organism evidence="2 3">
    <name type="scientific">Myxococcus stipitatus (strain DSM 14675 / JCM 12634 / Mx s8)</name>
    <dbReference type="NCBI Taxonomy" id="1278073"/>
    <lineage>
        <taxon>Bacteria</taxon>
        <taxon>Pseudomonadati</taxon>
        <taxon>Myxococcota</taxon>
        <taxon>Myxococcia</taxon>
        <taxon>Myxococcales</taxon>
        <taxon>Cystobacterineae</taxon>
        <taxon>Myxococcaceae</taxon>
        <taxon>Myxococcus</taxon>
    </lineage>
</organism>
<evidence type="ECO:0000313" key="3">
    <source>
        <dbReference type="Proteomes" id="UP000011131"/>
    </source>
</evidence>
<dbReference type="AlphaFoldDB" id="L7U4P2"/>
<evidence type="ECO:0000256" key="1">
    <source>
        <dbReference type="SAM" id="MobiDB-lite"/>
    </source>
</evidence>
<dbReference type="KEGG" id="msd:MYSTI_02480"/>
<dbReference type="STRING" id="1278073.MYSTI_02480"/>
<dbReference type="EMBL" id="CP004025">
    <property type="protein sequence ID" value="AGC43796.1"/>
    <property type="molecule type" value="Genomic_DNA"/>
</dbReference>
<gene>
    <name evidence="2" type="ordered locus">MYSTI_02480</name>
</gene>
<keyword evidence="2" id="KW-0449">Lipoprotein</keyword>
<dbReference type="RefSeq" id="WP_015348057.1">
    <property type="nucleotide sequence ID" value="NC_020126.1"/>
</dbReference>
<dbReference type="OrthoDB" id="5494161at2"/>